<feature type="transmembrane region" description="Helical" evidence="5">
    <location>
        <begin position="382"/>
        <end position="405"/>
    </location>
</feature>
<dbReference type="HOGENOM" id="CLU_007100_1_3_4"/>
<dbReference type="PANTHER" id="PTHR22773">
    <property type="entry name" value="NADH DEHYDROGENASE"/>
    <property type="match status" value="1"/>
</dbReference>
<keyword evidence="5" id="KW-0813">Transport</keyword>
<feature type="transmembrane region" description="Helical" evidence="5">
    <location>
        <begin position="111"/>
        <end position="129"/>
    </location>
</feature>
<comment type="catalytic activity">
    <reaction evidence="5">
        <text>a quinone + NADH + 5 H(+)(in) = a quinol + NAD(+) + 4 H(+)(out)</text>
        <dbReference type="Rhea" id="RHEA:57888"/>
        <dbReference type="ChEBI" id="CHEBI:15378"/>
        <dbReference type="ChEBI" id="CHEBI:24646"/>
        <dbReference type="ChEBI" id="CHEBI:57540"/>
        <dbReference type="ChEBI" id="CHEBI:57945"/>
        <dbReference type="ChEBI" id="CHEBI:132124"/>
    </reaction>
</comment>
<dbReference type="EMBL" id="GG658170">
    <property type="protein sequence ID" value="EEO30331.1"/>
    <property type="molecule type" value="Genomic_DNA"/>
</dbReference>
<dbReference type="GO" id="GO:0008137">
    <property type="term" value="F:NADH dehydrogenase (ubiquinone) activity"/>
    <property type="evidence" value="ECO:0007669"/>
    <property type="project" value="InterPro"/>
</dbReference>
<dbReference type="OrthoDB" id="9768329at2"/>
<feature type="transmembrane region" description="Helical" evidence="5">
    <location>
        <begin position="417"/>
        <end position="437"/>
    </location>
</feature>
<keyword evidence="5" id="KW-0830">Ubiquinone</keyword>
<keyword evidence="5" id="KW-1003">Cell membrane</keyword>
<dbReference type="GeneID" id="77134650"/>
<feature type="transmembrane region" description="Helical" evidence="5">
    <location>
        <begin position="198"/>
        <end position="222"/>
    </location>
</feature>
<keyword evidence="5" id="KW-1278">Translocase</keyword>
<comment type="similarity">
    <text evidence="5">Belongs to the complex I subunit 2 family.</text>
</comment>
<keyword evidence="3 5" id="KW-1133">Transmembrane helix</keyword>
<comment type="subcellular location">
    <subcellularLocation>
        <location evidence="5">Cell membrane</location>
        <topology evidence="5">Multi-pass membrane protein</topology>
    </subcellularLocation>
    <subcellularLocation>
        <location evidence="1">Endomembrane system</location>
        <topology evidence="1">Multi-pass membrane protein</topology>
    </subcellularLocation>
    <subcellularLocation>
        <location evidence="6">Membrane</location>
        <topology evidence="6">Multi-pass membrane protein</topology>
    </subcellularLocation>
</comment>
<evidence type="ECO:0000256" key="5">
    <source>
        <dbReference type="HAMAP-Rule" id="MF_00445"/>
    </source>
</evidence>
<dbReference type="GO" id="GO:0048038">
    <property type="term" value="F:quinone binding"/>
    <property type="evidence" value="ECO:0007669"/>
    <property type="project" value="UniProtKB-KW"/>
</dbReference>
<feature type="transmembrane region" description="Helical" evidence="5">
    <location>
        <begin position="36"/>
        <end position="55"/>
    </location>
</feature>
<feature type="transmembrane region" description="Helical" evidence="5">
    <location>
        <begin position="165"/>
        <end position="186"/>
    </location>
</feature>
<evidence type="ECO:0000313" key="9">
    <source>
        <dbReference type="Proteomes" id="UP000005089"/>
    </source>
</evidence>
<dbReference type="PRINTS" id="PR01434">
    <property type="entry name" value="NADHDHGNASE5"/>
</dbReference>
<dbReference type="EC" id="7.1.1.-" evidence="5"/>
<reference evidence="8 9" key="1">
    <citation type="submission" date="2009-02" db="EMBL/GenBank/DDBJ databases">
        <title>The Genome Sequence of Oxalobacter formigenes OXCC13.</title>
        <authorList>
            <consortium name="The Broad Institute Genome Sequencing Platform"/>
            <person name="Ward D."/>
            <person name="Young S.K."/>
            <person name="Kodira C.D."/>
            <person name="Zeng Q."/>
            <person name="Koehrsen M."/>
            <person name="Alvarado L."/>
            <person name="Berlin A."/>
            <person name="Borenstein D."/>
            <person name="Chen Z."/>
            <person name="Engels R."/>
            <person name="Freedman E."/>
            <person name="Gellesch M."/>
            <person name="Goldberg J."/>
            <person name="Griggs A."/>
            <person name="Gujja S."/>
            <person name="Heiman D."/>
            <person name="Hepburn T."/>
            <person name="Howarth C."/>
            <person name="Jen D."/>
            <person name="Larson L."/>
            <person name="Lewis B."/>
            <person name="Mehta T."/>
            <person name="Park D."/>
            <person name="Pearson M."/>
            <person name="Roberts A."/>
            <person name="Saif S."/>
            <person name="Shea T."/>
            <person name="Shenoy N."/>
            <person name="Sisk P."/>
            <person name="Stolte C."/>
            <person name="Sykes S."/>
            <person name="Walk T."/>
            <person name="White J."/>
            <person name="Yandava C."/>
            <person name="Allison M.J."/>
            <person name="Lander E."/>
            <person name="Nusbaum C."/>
            <person name="Galagan J."/>
            <person name="Birren B."/>
        </authorList>
    </citation>
    <scope>NUCLEOTIDE SEQUENCE [LARGE SCALE GENOMIC DNA]</scope>
    <source>
        <strain evidence="8 9">OXCC13</strain>
    </source>
</reference>
<gene>
    <name evidence="5" type="primary">nuoN</name>
    <name evidence="8" type="ORF">OFBG_01359</name>
</gene>
<dbReference type="InterPro" id="IPR001750">
    <property type="entry name" value="ND/Mrp_TM"/>
</dbReference>
<comment type="subunit">
    <text evidence="5">NDH-1 is composed of 14 different subunits. Subunits NuoA, H, J, K, L, M, N constitute the membrane sector of the complex.</text>
</comment>
<dbReference type="STRING" id="847.BRW83_0750"/>
<evidence type="ECO:0000256" key="4">
    <source>
        <dbReference type="ARBA" id="ARBA00023136"/>
    </source>
</evidence>
<keyword evidence="5" id="KW-0874">Quinone</keyword>
<dbReference type="AlphaFoldDB" id="C3XAV5"/>
<keyword evidence="4 5" id="KW-0472">Membrane</keyword>
<organism evidence="8 9">
    <name type="scientific">Oxalobacter formigenes OXCC13</name>
    <dbReference type="NCBI Taxonomy" id="556269"/>
    <lineage>
        <taxon>Bacteria</taxon>
        <taxon>Pseudomonadati</taxon>
        <taxon>Pseudomonadota</taxon>
        <taxon>Betaproteobacteria</taxon>
        <taxon>Burkholderiales</taxon>
        <taxon>Oxalobacteraceae</taxon>
        <taxon>Oxalobacter</taxon>
    </lineage>
</organism>
<keyword evidence="5" id="KW-0520">NAD</keyword>
<name>C3XAV5_OXAFO</name>
<dbReference type="GO" id="GO:0005886">
    <property type="term" value="C:plasma membrane"/>
    <property type="evidence" value="ECO:0007669"/>
    <property type="project" value="UniProtKB-SubCell"/>
</dbReference>
<dbReference type="Pfam" id="PF00361">
    <property type="entry name" value="Proton_antipo_M"/>
    <property type="match status" value="1"/>
</dbReference>
<evidence type="ECO:0000256" key="6">
    <source>
        <dbReference type="RuleBase" id="RU000320"/>
    </source>
</evidence>
<keyword evidence="2 5" id="KW-0812">Transmembrane</keyword>
<dbReference type="NCBIfam" id="TIGR01770">
    <property type="entry name" value="NDH_I_N"/>
    <property type="match status" value="1"/>
</dbReference>
<accession>C3XAV5</accession>
<feature type="transmembrane region" description="Helical" evidence="5">
    <location>
        <begin position="61"/>
        <end position="90"/>
    </location>
</feature>
<feature type="transmembrane region" description="Helical" evidence="5">
    <location>
        <begin position="243"/>
        <end position="265"/>
    </location>
</feature>
<dbReference type="NCBIfam" id="NF004442">
    <property type="entry name" value="PRK05777.1-5"/>
    <property type="match status" value="1"/>
</dbReference>
<evidence type="ECO:0000256" key="3">
    <source>
        <dbReference type="ARBA" id="ARBA00022989"/>
    </source>
</evidence>
<evidence type="ECO:0000256" key="2">
    <source>
        <dbReference type="ARBA" id="ARBA00022692"/>
    </source>
</evidence>
<dbReference type="GO" id="GO:0012505">
    <property type="term" value="C:endomembrane system"/>
    <property type="evidence" value="ECO:0007669"/>
    <property type="project" value="UniProtKB-SubCell"/>
</dbReference>
<dbReference type="GO" id="GO:0042773">
    <property type="term" value="P:ATP synthesis coupled electron transport"/>
    <property type="evidence" value="ECO:0007669"/>
    <property type="project" value="InterPro"/>
</dbReference>
<protein>
    <recommendedName>
        <fullName evidence="5">NADH-quinone oxidoreductase subunit N</fullName>
        <ecNumber evidence="5">7.1.1.-</ecNumber>
    </recommendedName>
    <alternativeName>
        <fullName evidence="5">NADH dehydrogenase I subunit N</fullName>
    </alternativeName>
    <alternativeName>
        <fullName evidence="5">NDH-1 subunit N</fullName>
    </alternativeName>
</protein>
<feature type="domain" description="NADH:quinone oxidoreductase/Mrp antiporter transmembrane" evidence="7">
    <location>
        <begin position="128"/>
        <end position="431"/>
    </location>
</feature>
<feature type="transmembrane region" description="Helical" evidence="5">
    <location>
        <begin position="303"/>
        <end position="321"/>
    </location>
</feature>
<dbReference type="eggNOG" id="COG1007">
    <property type="taxonomic scope" value="Bacteria"/>
</dbReference>
<keyword evidence="9" id="KW-1185">Reference proteome</keyword>
<evidence type="ECO:0000313" key="8">
    <source>
        <dbReference type="EMBL" id="EEO30331.1"/>
    </source>
</evidence>
<dbReference type="GO" id="GO:0050136">
    <property type="term" value="F:NADH dehydrogenase (quinone) (non-electrogenic) activity"/>
    <property type="evidence" value="ECO:0007669"/>
    <property type="project" value="UniProtKB-UniRule"/>
</dbReference>
<dbReference type="Proteomes" id="UP000005089">
    <property type="component" value="Unassembled WGS sequence"/>
</dbReference>
<feature type="transmembrane region" description="Helical" evidence="5">
    <location>
        <begin position="458"/>
        <end position="477"/>
    </location>
</feature>
<feature type="transmembrane region" description="Helical" evidence="5">
    <location>
        <begin position="135"/>
        <end position="153"/>
    </location>
</feature>
<dbReference type="RefSeq" id="WP_005881410.1">
    <property type="nucleotide sequence ID" value="NZ_CP019430.1"/>
</dbReference>
<evidence type="ECO:0000259" key="7">
    <source>
        <dbReference type="Pfam" id="PF00361"/>
    </source>
</evidence>
<feature type="transmembrane region" description="Helical" evidence="5">
    <location>
        <begin position="6"/>
        <end position="29"/>
    </location>
</feature>
<comment type="function">
    <text evidence="5">NDH-1 shuttles electrons from NADH, via FMN and iron-sulfur (Fe-S) centers, to quinones in the respiratory chain. The immediate electron acceptor for the enzyme in this species is believed to be ubiquinone. Couples the redox reaction to proton translocation (for every two electrons transferred, four hydrogen ions are translocated across the cytoplasmic membrane), and thus conserves the redox energy in a proton gradient.</text>
</comment>
<feature type="transmembrane region" description="Helical" evidence="5">
    <location>
        <begin position="341"/>
        <end position="361"/>
    </location>
</feature>
<dbReference type="HAMAP" id="MF_00445">
    <property type="entry name" value="NDH1_NuoN_1"/>
    <property type="match status" value="1"/>
</dbReference>
<evidence type="ECO:0000256" key="1">
    <source>
        <dbReference type="ARBA" id="ARBA00004127"/>
    </source>
</evidence>
<proteinExistence type="inferred from homology"/>
<feature type="transmembrane region" description="Helical" evidence="5">
    <location>
        <begin position="277"/>
        <end position="296"/>
    </location>
</feature>
<sequence length="495" mass="53816">MNSMNLLPALPELILIASVPAILLIDLFLPQNRRDVTFGLSILAILGCIAVTFIFPQEKNIAYSFGGAFISDAVSILLKLCTYIAMLFTLVYARRYINERNLTSGHLGGEFYSLSLFAMLGMMVVISAADFLTMYLGIELMSFPLYALVALKRNDSKAVEAATKFFILGALGSGLLLYGISMLYGATGSLDFIEVARISAYSGISRTILVFGIVFVVAGIAFKLGAVPFHMWVPDVFEGAPTAVTLLIAGAPKLAGFAICLRILVEALLPLAFDWQQMLMIIAILSMALGNVAAIMQKNIKRMLAYSTIAQMGYMLLGMLAGVREGTRVIASTFAYSSAMYYTIVYVLATLGAFGVILMMSGKGLEADRLDDFRGLNRRNPWYALIMLVCMFSFAGVPPLVGFFGKFAVFQALVDAGLIWLAIVGIVFAVIGAFYYLRVVKFMYFDEPADERKISVPLDMSVALGVNGLLIIVLGILPGSLLDWCVFAINSAFLL</sequence>
<dbReference type="InterPro" id="IPR010096">
    <property type="entry name" value="NADH-Q_OxRdtase_suN/2"/>
</dbReference>